<evidence type="ECO:0000256" key="1">
    <source>
        <dbReference type="ARBA" id="ARBA00022617"/>
    </source>
</evidence>
<evidence type="ECO:0000256" key="4">
    <source>
        <dbReference type="PROSITE-ProRule" id="PRU00433"/>
    </source>
</evidence>
<dbReference type="SUPFAM" id="SSF46626">
    <property type="entry name" value="Cytochrome c"/>
    <property type="match status" value="1"/>
</dbReference>
<dbReference type="EMBL" id="JBHTBS010000011">
    <property type="protein sequence ID" value="MFC7338939.1"/>
    <property type="molecule type" value="Genomic_DNA"/>
</dbReference>
<evidence type="ECO:0000256" key="2">
    <source>
        <dbReference type="ARBA" id="ARBA00022723"/>
    </source>
</evidence>
<keyword evidence="2 4" id="KW-0479">Metal-binding</keyword>
<dbReference type="InterPro" id="IPR036909">
    <property type="entry name" value="Cyt_c-like_dom_sf"/>
</dbReference>
<gene>
    <name evidence="6" type="ORF">ACFQY0_17210</name>
</gene>
<dbReference type="PROSITE" id="PS51007">
    <property type="entry name" value="CYTC"/>
    <property type="match status" value="1"/>
</dbReference>
<comment type="caution">
    <text evidence="6">The sequence shown here is derived from an EMBL/GenBank/DDBJ whole genome shotgun (WGS) entry which is preliminary data.</text>
</comment>
<feature type="domain" description="Cytochrome c" evidence="5">
    <location>
        <begin position="39"/>
        <end position="100"/>
    </location>
</feature>
<accession>A0ABW2L934</accession>
<evidence type="ECO:0000313" key="7">
    <source>
        <dbReference type="Proteomes" id="UP001596472"/>
    </source>
</evidence>
<proteinExistence type="predicted"/>
<organism evidence="6 7">
    <name type="scientific">Haloferula chungangensis</name>
    <dbReference type="NCBI Taxonomy" id="1048331"/>
    <lineage>
        <taxon>Bacteria</taxon>
        <taxon>Pseudomonadati</taxon>
        <taxon>Verrucomicrobiota</taxon>
        <taxon>Verrucomicrobiia</taxon>
        <taxon>Verrucomicrobiales</taxon>
        <taxon>Verrucomicrobiaceae</taxon>
        <taxon>Haloferula</taxon>
    </lineage>
</organism>
<evidence type="ECO:0000259" key="5">
    <source>
        <dbReference type="PROSITE" id="PS51007"/>
    </source>
</evidence>
<dbReference type="Proteomes" id="UP001596472">
    <property type="component" value="Unassembled WGS sequence"/>
</dbReference>
<keyword evidence="3 4" id="KW-0408">Iron</keyword>
<reference evidence="7" key="1">
    <citation type="journal article" date="2019" name="Int. J. Syst. Evol. Microbiol.">
        <title>The Global Catalogue of Microorganisms (GCM) 10K type strain sequencing project: providing services to taxonomists for standard genome sequencing and annotation.</title>
        <authorList>
            <consortium name="The Broad Institute Genomics Platform"/>
            <consortium name="The Broad Institute Genome Sequencing Center for Infectious Disease"/>
            <person name="Wu L."/>
            <person name="Ma J."/>
        </authorList>
    </citation>
    <scope>NUCLEOTIDE SEQUENCE [LARGE SCALE GENOMIC DNA]</scope>
    <source>
        <strain evidence="7">CGMCC 4.1467</strain>
    </source>
</reference>
<dbReference type="RefSeq" id="WP_379714937.1">
    <property type="nucleotide sequence ID" value="NZ_JBHTBS010000011.1"/>
</dbReference>
<evidence type="ECO:0000313" key="6">
    <source>
        <dbReference type="EMBL" id="MFC7338939.1"/>
    </source>
</evidence>
<protein>
    <recommendedName>
        <fullName evidence="5">Cytochrome c domain-containing protein</fullName>
    </recommendedName>
</protein>
<evidence type="ECO:0000256" key="3">
    <source>
        <dbReference type="ARBA" id="ARBA00023004"/>
    </source>
</evidence>
<name>A0ABW2L934_9BACT</name>
<dbReference type="PROSITE" id="PS51257">
    <property type="entry name" value="PROKAR_LIPOPROTEIN"/>
    <property type="match status" value="1"/>
</dbReference>
<keyword evidence="1 4" id="KW-0349">Heme</keyword>
<keyword evidence="7" id="KW-1185">Reference proteome</keyword>
<sequence>MKKLMLGFIGALLAACATERNGPSVPDEAMVDASGESAVTLQRGRAVYMSDCARCHDAKMPKEISSEDWHVILPGMAWNAGISKADEDAVEAYIKAVLAQ</sequence>
<dbReference type="InterPro" id="IPR009056">
    <property type="entry name" value="Cyt_c-like_dom"/>
</dbReference>